<evidence type="ECO:0000313" key="2">
    <source>
        <dbReference type="EMBL" id="WEJ63098.1"/>
    </source>
</evidence>
<protein>
    <submittedName>
        <fullName evidence="2">Tetratricopeptide repeat protein</fullName>
    </submittedName>
</protein>
<dbReference type="PROSITE" id="PS50005">
    <property type="entry name" value="TPR"/>
    <property type="match status" value="1"/>
</dbReference>
<dbReference type="PANTHER" id="PTHR12558:SF13">
    <property type="entry name" value="CELL DIVISION CYCLE PROTEIN 27 HOMOLOG"/>
    <property type="match status" value="1"/>
</dbReference>
<dbReference type="InterPro" id="IPR011990">
    <property type="entry name" value="TPR-like_helical_dom_sf"/>
</dbReference>
<proteinExistence type="predicted"/>
<dbReference type="SUPFAM" id="SSF48452">
    <property type="entry name" value="TPR-like"/>
    <property type="match status" value="3"/>
</dbReference>
<gene>
    <name evidence="2" type="ORF">NR989_02270</name>
</gene>
<evidence type="ECO:0000313" key="3">
    <source>
        <dbReference type="Proteomes" id="UP001222275"/>
    </source>
</evidence>
<keyword evidence="1" id="KW-0802">TPR repeat</keyword>
<reference evidence="2 3" key="1">
    <citation type="submission" date="2022-06" db="EMBL/GenBank/DDBJ databases">
        <title>Thiomicrohabdus sp. nov, an obligately chemolithoautotrophic, sulfur-oxidizing bacterium isolated from beach of Guanyin Mountain. Amoy.</title>
        <authorList>
            <person name="Zhu H."/>
        </authorList>
    </citation>
    <scope>NUCLEOTIDE SEQUENCE [LARGE SCALE GENOMIC DNA]</scope>
    <source>
        <strain evidence="2 3">XGS-01</strain>
    </source>
</reference>
<feature type="repeat" description="TPR" evidence="1">
    <location>
        <begin position="526"/>
        <end position="559"/>
    </location>
</feature>
<evidence type="ECO:0000256" key="1">
    <source>
        <dbReference type="PROSITE-ProRule" id="PRU00339"/>
    </source>
</evidence>
<dbReference type="Gene3D" id="1.25.40.10">
    <property type="entry name" value="Tetratricopeptide repeat domain"/>
    <property type="match status" value="2"/>
</dbReference>
<dbReference type="SMART" id="SM00028">
    <property type="entry name" value="TPR"/>
    <property type="match status" value="6"/>
</dbReference>
<dbReference type="RefSeq" id="WP_275595351.1">
    <property type="nucleotide sequence ID" value="NZ_CP102381.1"/>
</dbReference>
<dbReference type="EMBL" id="CP102381">
    <property type="protein sequence ID" value="WEJ63098.1"/>
    <property type="molecule type" value="Genomic_DNA"/>
</dbReference>
<dbReference type="Pfam" id="PF13432">
    <property type="entry name" value="TPR_16"/>
    <property type="match status" value="1"/>
</dbReference>
<organism evidence="2 3">
    <name type="scientific">Thiomicrorhabdus lithotrophica</name>
    <dbReference type="NCBI Taxonomy" id="2949997"/>
    <lineage>
        <taxon>Bacteria</taxon>
        <taxon>Pseudomonadati</taxon>
        <taxon>Pseudomonadota</taxon>
        <taxon>Gammaproteobacteria</taxon>
        <taxon>Thiotrichales</taxon>
        <taxon>Piscirickettsiaceae</taxon>
        <taxon>Thiomicrorhabdus</taxon>
    </lineage>
</organism>
<dbReference type="Proteomes" id="UP001222275">
    <property type="component" value="Chromosome"/>
</dbReference>
<dbReference type="PANTHER" id="PTHR12558">
    <property type="entry name" value="CELL DIVISION CYCLE 16,23,27"/>
    <property type="match status" value="1"/>
</dbReference>
<sequence>MGKFFQSSLFALKLNSGLFILLAGISFTTVLSGCALTNEISKESPAEKPSIQSEKVTDGSNKPDDIIANSPLLDASTMFEILAAEMMVQKGQVANAFDILYPLAVKTKDEGLAKRVFQISMATYKVANIEKATVLWRELSPESAIAWRASFLLSLRHSQLELALEQWQTYHQLSKDGLDADLISSAAKVAASVPKKPGLQFFTRLAQKHDQSWSAYYGLGMVATVYQDPEVGIPAVEKALDLLPESEREASSPVLYNLLSKLYLMNGNPEKGIEVLTPYVDSNPNDLLLQERMARLEVQAKHYEAAERRYQAIINAEPGAYTSLLSLALIQLERKAYDLAEKNLLAVSKEKPYQPVGNYYLGILYQDSDRDELAISMFEKVKSASYYVDAQLHLAEIYFAQNKPKESFAILDGMQLALPADQVKVLRAKAIFSSAQDKYLPAVELYEQVLKIEPANIEVLKAQSLLLYKLEQYVQYEANLLKVLKLDDNDTDVLNALGYFYVEQKIKLDQAFTLLNKALAIEPNSYYILDSMGWYYFQVKEYDQALNYLNKAFAVEEDDEVFIHLITTYWHNKEVNRAKLLWQKYHKKFLQNDRVQNLINELESEAIK</sequence>
<dbReference type="InterPro" id="IPR019734">
    <property type="entry name" value="TPR_rpt"/>
</dbReference>
<dbReference type="PROSITE" id="PS51257">
    <property type="entry name" value="PROKAR_LIPOPROTEIN"/>
    <property type="match status" value="1"/>
</dbReference>
<name>A0ABY8CAU6_9GAMM</name>
<keyword evidence="3" id="KW-1185">Reference proteome</keyword>
<accession>A0ABY8CAU6</accession>